<dbReference type="Pfam" id="PF17166">
    <property type="entry name" value="DUF5126"/>
    <property type="match status" value="1"/>
</dbReference>
<gene>
    <name evidence="4" type="ORF">FSB73_07545</name>
</gene>
<sequence>MKKLIFLFTVILLVQIGCKKDTIDRSMQKDGQPPAAVQVEKVVPLSGAVEIHFKEPTDDDLLCVKASYTTKDGKLRETKVSRFINTIKVEGFGDTSTYKVQLQAEDKGGNLSDPTEITVRPGQPAITTVMKDLVIQPDFGGVNIQFNNTDKDNLAIVLLAHDTLGDFVPINTYYTDLKMGDFSTHGMKAEKTQIGVYVRDRWGNISDTLITDVLPLYEVQLDRTKMKGVVLPNDAPLGYGGDIKYLFDGSAANNGKSYYHSGDAATMPQWFTFDMGVTAKLSRLVWFMRQDFFYTLHNPRNVEIWGSNNPSSDGSFDSWILLAKHEQIKPSGLPAGELSQADMDAAAAGETINFPLDAPKVRYIRFKTTRNWSDGTYVNFNEIQLFGDPN</sequence>
<dbReference type="Gene3D" id="2.60.120.260">
    <property type="entry name" value="Galactose-binding domain-like"/>
    <property type="match status" value="1"/>
</dbReference>
<reference evidence="4 5" key="1">
    <citation type="journal article" date="2017" name="Int. J. Syst. Evol. Microbiol.">
        <title>Arachidicoccus ginsenosidivorans sp. nov., with ginsenoside-converting activity isolated from ginseng cultivating soil.</title>
        <authorList>
            <person name="Siddiqi M.Z."/>
            <person name="Aslam Z."/>
            <person name="Im W.T."/>
        </authorList>
    </citation>
    <scope>NUCLEOTIDE SEQUENCE [LARGE SCALE GENOMIC DNA]</scope>
    <source>
        <strain evidence="4 5">Gsoil 809</strain>
    </source>
</reference>
<evidence type="ECO:0000313" key="4">
    <source>
        <dbReference type="EMBL" id="QEC71546.1"/>
    </source>
</evidence>
<dbReference type="KEGG" id="agi:FSB73_07545"/>
<feature type="domain" description="DUF4959" evidence="1">
    <location>
        <begin position="17"/>
        <end position="121"/>
    </location>
</feature>
<evidence type="ECO:0000259" key="2">
    <source>
        <dbReference type="Pfam" id="PF16391"/>
    </source>
</evidence>
<dbReference type="SUPFAM" id="SSF49785">
    <property type="entry name" value="Galactose-binding domain-like"/>
    <property type="match status" value="1"/>
</dbReference>
<feature type="domain" description="DUF5000" evidence="2">
    <location>
        <begin position="247"/>
        <end position="387"/>
    </location>
</feature>
<protein>
    <submittedName>
        <fullName evidence="4">DUF5126 domain-containing protein</fullName>
    </submittedName>
</protein>
<organism evidence="4 5">
    <name type="scientific">Arachidicoccus ginsenosidivorans</name>
    <dbReference type="NCBI Taxonomy" id="496057"/>
    <lineage>
        <taxon>Bacteria</taxon>
        <taxon>Pseudomonadati</taxon>
        <taxon>Bacteroidota</taxon>
        <taxon>Chitinophagia</taxon>
        <taxon>Chitinophagales</taxon>
        <taxon>Chitinophagaceae</taxon>
        <taxon>Arachidicoccus</taxon>
    </lineage>
</organism>
<accession>A0A5B8VLQ6</accession>
<dbReference type="Proteomes" id="UP000321291">
    <property type="component" value="Chromosome"/>
</dbReference>
<dbReference type="InterPro" id="IPR008979">
    <property type="entry name" value="Galactose-bd-like_sf"/>
</dbReference>
<evidence type="ECO:0000313" key="5">
    <source>
        <dbReference type="Proteomes" id="UP000321291"/>
    </source>
</evidence>
<keyword evidence="5" id="KW-1185">Reference proteome</keyword>
<dbReference type="InterPro" id="IPR033431">
    <property type="entry name" value="DUF5126"/>
</dbReference>
<dbReference type="InterPro" id="IPR032527">
    <property type="entry name" value="DUF4959"/>
</dbReference>
<dbReference type="Pfam" id="PF16391">
    <property type="entry name" value="DUF5000"/>
    <property type="match status" value="1"/>
</dbReference>
<dbReference type="Pfam" id="PF16323">
    <property type="entry name" value="DUF4959"/>
    <property type="match status" value="1"/>
</dbReference>
<evidence type="ECO:0000259" key="3">
    <source>
        <dbReference type="Pfam" id="PF17166"/>
    </source>
</evidence>
<proteinExistence type="predicted"/>
<name>A0A5B8VLQ6_9BACT</name>
<feature type="domain" description="DUF5126" evidence="3">
    <location>
        <begin position="123"/>
        <end position="223"/>
    </location>
</feature>
<dbReference type="InterPro" id="IPR032164">
    <property type="entry name" value="DUF5000"/>
</dbReference>
<dbReference type="RefSeq" id="WP_146780924.1">
    <property type="nucleotide sequence ID" value="NZ_CP042434.1"/>
</dbReference>
<evidence type="ECO:0000259" key="1">
    <source>
        <dbReference type="Pfam" id="PF16323"/>
    </source>
</evidence>
<dbReference type="AlphaFoldDB" id="A0A5B8VLQ6"/>
<dbReference type="EMBL" id="CP042434">
    <property type="protein sequence ID" value="QEC71546.1"/>
    <property type="molecule type" value="Genomic_DNA"/>
</dbReference>
<dbReference type="OrthoDB" id="621114at2"/>